<proteinExistence type="predicted"/>
<dbReference type="EMBL" id="BARS01051632">
    <property type="protein sequence ID" value="GAG47258.1"/>
    <property type="molecule type" value="Genomic_DNA"/>
</dbReference>
<reference evidence="1" key="1">
    <citation type="journal article" date="2014" name="Front. Microbiol.">
        <title>High frequency of phylogenetically diverse reductive dehalogenase-homologous genes in deep subseafloor sedimentary metagenomes.</title>
        <authorList>
            <person name="Kawai M."/>
            <person name="Futagami T."/>
            <person name="Toyoda A."/>
            <person name="Takaki Y."/>
            <person name="Nishi S."/>
            <person name="Hori S."/>
            <person name="Arai W."/>
            <person name="Tsubouchi T."/>
            <person name="Morono Y."/>
            <person name="Uchiyama I."/>
            <person name="Ito T."/>
            <person name="Fujiyama A."/>
            <person name="Inagaki F."/>
            <person name="Takami H."/>
        </authorList>
    </citation>
    <scope>NUCLEOTIDE SEQUENCE</scope>
    <source>
        <strain evidence="1">Expedition CK06-06</strain>
    </source>
</reference>
<gene>
    <name evidence="1" type="ORF">S01H1_76868</name>
</gene>
<sequence>MPWMECSTVSERETFVRLSGCGANVSVLATHKPCVVLRKSP</sequence>
<evidence type="ECO:0000313" key="1">
    <source>
        <dbReference type="EMBL" id="GAG47258.1"/>
    </source>
</evidence>
<comment type="caution">
    <text evidence="1">The sequence shown here is derived from an EMBL/GenBank/DDBJ whole genome shotgun (WGS) entry which is preliminary data.</text>
</comment>
<name>X0YEZ9_9ZZZZ</name>
<dbReference type="AlphaFoldDB" id="X0YEZ9"/>
<accession>X0YEZ9</accession>
<protein>
    <submittedName>
        <fullName evidence="1">Uncharacterized protein</fullName>
    </submittedName>
</protein>
<organism evidence="1">
    <name type="scientific">marine sediment metagenome</name>
    <dbReference type="NCBI Taxonomy" id="412755"/>
    <lineage>
        <taxon>unclassified sequences</taxon>
        <taxon>metagenomes</taxon>
        <taxon>ecological metagenomes</taxon>
    </lineage>
</organism>